<feature type="chain" id="PRO_5021979513" description="VWFA domain-containing protein" evidence="5">
    <location>
        <begin position="27"/>
        <end position="401"/>
    </location>
</feature>
<evidence type="ECO:0000256" key="4">
    <source>
        <dbReference type="SAM" id="Coils"/>
    </source>
</evidence>
<dbReference type="InterPro" id="IPR052969">
    <property type="entry name" value="Thr-specific_kinase-like"/>
</dbReference>
<dbReference type="SMART" id="SM00327">
    <property type="entry name" value="VWA"/>
    <property type="match status" value="1"/>
</dbReference>
<dbReference type="PANTHER" id="PTHR47763">
    <property type="entry name" value="ALPHA-PROTEIN KINASE VWKA"/>
    <property type="match status" value="1"/>
</dbReference>
<reference evidence="7 8" key="1">
    <citation type="submission" date="2019-02" db="EMBL/GenBank/DDBJ databases">
        <title>Deep-cultivation of Planctomycetes and their phenomic and genomic characterization uncovers novel biology.</title>
        <authorList>
            <person name="Wiegand S."/>
            <person name="Jogler M."/>
            <person name="Boedeker C."/>
            <person name="Pinto D."/>
            <person name="Vollmers J."/>
            <person name="Rivas-Marin E."/>
            <person name="Kohn T."/>
            <person name="Peeters S.H."/>
            <person name="Heuer A."/>
            <person name="Rast P."/>
            <person name="Oberbeckmann S."/>
            <person name="Bunk B."/>
            <person name="Jeske O."/>
            <person name="Meyerdierks A."/>
            <person name="Storesund J.E."/>
            <person name="Kallscheuer N."/>
            <person name="Luecker S."/>
            <person name="Lage O.M."/>
            <person name="Pohl T."/>
            <person name="Merkel B.J."/>
            <person name="Hornburger P."/>
            <person name="Mueller R.-W."/>
            <person name="Bruemmer F."/>
            <person name="Labrenz M."/>
            <person name="Spormann A.M."/>
            <person name="Op den Camp H."/>
            <person name="Overmann J."/>
            <person name="Amann R."/>
            <person name="Jetten M.S.M."/>
            <person name="Mascher T."/>
            <person name="Medema M.H."/>
            <person name="Devos D.P."/>
            <person name="Kaster A.-K."/>
            <person name="Ovreas L."/>
            <person name="Rohde M."/>
            <person name="Galperin M.Y."/>
            <person name="Jogler C."/>
        </authorList>
    </citation>
    <scope>NUCLEOTIDE SEQUENCE [LARGE SCALE GENOMIC DNA]</scope>
    <source>
        <strain evidence="7 8">V22</strain>
    </source>
</reference>
<evidence type="ECO:0000313" key="8">
    <source>
        <dbReference type="Proteomes" id="UP000319976"/>
    </source>
</evidence>
<dbReference type="CDD" id="cd00198">
    <property type="entry name" value="vWFA"/>
    <property type="match status" value="1"/>
</dbReference>
<organism evidence="7 8">
    <name type="scientific">Calycomorphotria hydatis</name>
    <dbReference type="NCBI Taxonomy" id="2528027"/>
    <lineage>
        <taxon>Bacteria</taxon>
        <taxon>Pseudomonadati</taxon>
        <taxon>Planctomycetota</taxon>
        <taxon>Planctomycetia</taxon>
        <taxon>Planctomycetales</taxon>
        <taxon>Planctomycetaceae</taxon>
        <taxon>Calycomorphotria</taxon>
    </lineage>
</organism>
<accession>A0A517TB18</accession>
<evidence type="ECO:0000259" key="6">
    <source>
        <dbReference type="PROSITE" id="PS50234"/>
    </source>
</evidence>
<dbReference type="Gene3D" id="3.40.50.410">
    <property type="entry name" value="von Willebrand factor, type A domain"/>
    <property type="match status" value="1"/>
</dbReference>
<dbReference type="AlphaFoldDB" id="A0A517TB18"/>
<dbReference type="PANTHER" id="PTHR47763:SF1">
    <property type="entry name" value="DUF659 DOMAIN-CONTAINING PROTEIN"/>
    <property type="match status" value="1"/>
</dbReference>
<feature type="signal peptide" evidence="5">
    <location>
        <begin position="1"/>
        <end position="26"/>
    </location>
</feature>
<dbReference type="KEGG" id="chya:V22_28280"/>
<name>A0A517TB18_9PLAN</name>
<dbReference type="InterPro" id="IPR056861">
    <property type="entry name" value="HMCN1-like_VWA"/>
</dbReference>
<dbReference type="RefSeq" id="WP_145263723.1">
    <property type="nucleotide sequence ID" value="NZ_CP036316.1"/>
</dbReference>
<dbReference type="EMBL" id="CP036316">
    <property type="protein sequence ID" value="QDT65573.1"/>
    <property type="molecule type" value="Genomic_DNA"/>
</dbReference>
<dbReference type="Proteomes" id="UP000319976">
    <property type="component" value="Chromosome"/>
</dbReference>
<protein>
    <recommendedName>
        <fullName evidence="6">VWFA domain-containing protein</fullName>
    </recommendedName>
</protein>
<dbReference type="OrthoDB" id="9805121at2"/>
<evidence type="ECO:0000256" key="1">
    <source>
        <dbReference type="ARBA" id="ARBA00004613"/>
    </source>
</evidence>
<proteinExistence type="predicted"/>
<evidence type="ECO:0000256" key="5">
    <source>
        <dbReference type="SAM" id="SignalP"/>
    </source>
</evidence>
<dbReference type="SUPFAM" id="SSF53300">
    <property type="entry name" value="vWA-like"/>
    <property type="match status" value="1"/>
</dbReference>
<keyword evidence="3 5" id="KW-0732">Signal</keyword>
<gene>
    <name evidence="7" type="ORF">V22_28280</name>
</gene>
<keyword evidence="2" id="KW-0964">Secreted</keyword>
<dbReference type="PROSITE" id="PS50234">
    <property type="entry name" value="VWFA"/>
    <property type="match status" value="1"/>
</dbReference>
<feature type="coiled-coil region" evidence="4">
    <location>
        <begin position="329"/>
        <end position="363"/>
    </location>
</feature>
<comment type="subcellular location">
    <subcellularLocation>
        <location evidence="1">Secreted</location>
    </subcellularLocation>
</comment>
<dbReference type="InterPro" id="IPR002035">
    <property type="entry name" value="VWF_A"/>
</dbReference>
<dbReference type="GO" id="GO:0005737">
    <property type="term" value="C:cytoplasm"/>
    <property type="evidence" value="ECO:0007669"/>
    <property type="project" value="TreeGrafter"/>
</dbReference>
<keyword evidence="8" id="KW-1185">Reference proteome</keyword>
<dbReference type="Pfam" id="PF25106">
    <property type="entry name" value="VWA_4"/>
    <property type="match status" value="1"/>
</dbReference>
<dbReference type="GO" id="GO:0004674">
    <property type="term" value="F:protein serine/threonine kinase activity"/>
    <property type="evidence" value="ECO:0007669"/>
    <property type="project" value="TreeGrafter"/>
</dbReference>
<dbReference type="InterPro" id="IPR036465">
    <property type="entry name" value="vWFA_dom_sf"/>
</dbReference>
<evidence type="ECO:0000313" key="7">
    <source>
        <dbReference type="EMBL" id="QDT65573.1"/>
    </source>
</evidence>
<evidence type="ECO:0000256" key="3">
    <source>
        <dbReference type="ARBA" id="ARBA00022729"/>
    </source>
</evidence>
<feature type="domain" description="VWFA" evidence="6">
    <location>
        <begin position="48"/>
        <end position="241"/>
    </location>
</feature>
<sequence length="401" mass="44197" precursor="true">MSRLVVLKRVMSGLLCVLMLMPMLLAEDAPEKQPPTKQKPGADAPKIEVVFVLDTTGSMSGLIAAAKDKIWAIANSLALAEPTPDIKMGLIGYRDRNDAYVTKLTDLTDNLDKIYTELMDFEAGGGGDTPESVNQALDEAVQKFAWSKDESTYKVIYLVGDAPPHMDYENESKYPEICETAVKADIVINAIQCGNMAATTPIWREIASLSEGRFFQIAQSGGEIVKATPYDKEISELSRKLDGTRVWYGDAKQQAAQSARDNDLREAEEDAASAAPSARRAIYNASKAGKKNFIGGPSTELVDAIESGDVALDKVEQEKLPENLKGLSQDELKEEIAKKAAEREKLQAKIRELGQQRQKFIEEDLKKRKEEAPKLDVELYSTIKEQAAKKGIEYKKDGPAY</sequence>
<evidence type="ECO:0000256" key="2">
    <source>
        <dbReference type="ARBA" id="ARBA00022525"/>
    </source>
</evidence>
<keyword evidence="4" id="KW-0175">Coiled coil</keyword>